<dbReference type="Gene3D" id="1.10.630.10">
    <property type="entry name" value="Cytochrome P450"/>
    <property type="match status" value="1"/>
</dbReference>
<gene>
    <name evidence="14" type="primary">LOC104611684</name>
</gene>
<evidence type="ECO:0000313" key="13">
    <source>
        <dbReference type="Proteomes" id="UP000189703"/>
    </source>
</evidence>
<evidence type="ECO:0000256" key="11">
    <source>
        <dbReference type="RuleBase" id="RU000461"/>
    </source>
</evidence>
<evidence type="ECO:0000256" key="2">
    <source>
        <dbReference type="ARBA" id="ARBA00010617"/>
    </source>
</evidence>
<dbReference type="GO" id="GO:0016705">
    <property type="term" value="F:oxidoreductase activity, acting on paired donors, with incorporation or reduction of molecular oxygen"/>
    <property type="evidence" value="ECO:0007669"/>
    <property type="project" value="InterPro"/>
</dbReference>
<comment type="cofactor">
    <cofactor evidence="10">
        <name>heme</name>
        <dbReference type="ChEBI" id="CHEBI:30413"/>
    </cofactor>
</comment>
<dbReference type="AlphaFoldDB" id="A0A1U8BJA2"/>
<dbReference type="CDD" id="cd20653">
    <property type="entry name" value="CYP81"/>
    <property type="match status" value="1"/>
</dbReference>
<comment type="similarity">
    <text evidence="2 11">Belongs to the cytochrome P450 family.</text>
</comment>
<dbReference type="InParanoid" id="A0A1U8BJA2"/>
<dbReference type="Pfam" id="PF00067">
    <property type="entry name" value="p450"/>
    <property type="match status" value="1"/>
</dbReference>
<dbReference type="OrthoDB" id="1055148at2759"/>
<dbReference type="FunCoup" id="A0A1U8BJA2">
    <property type="interactions" value="263"/>
</dbReference>
<keyword evidence="8 10" id="KW-0408">Iron</keyword>
<proteinExistence type="inferred from homology"/>
<evidence type="ECO:0000256" key="5">
    <source>
        <dbReference type="ARBA" id="ARBA00022723"/>
    </source>
</evidence>
<keyword evidence="9 12" id="KW-0472">Membrane</keyword>
<comment type="subcellular location">
    <subcellularLocation>
        <location evidence="1">Membrane</location>
        <topology evidence="1">Single-pass membrane protein</topology>
    </subcellularLocation>
</comment>
<keyword evidence="13" id="KW-1185">Reference proteome</keyword>
<dbReference type="PANTHER" id="PTHR47947">
    <property type="entry name" value="CYTOCHROME P450 82C3-RELATED"/>
    <property type="match status" value="1"/>
</dbReference>
<dbReference type="PRINTS" id="PR00385">
    <property type="entry name" value="P450"/>
</dbReference>
<dbReference type="GeneID" id="104611684"/>
<organism evidence="13 14">
    <name type="scientific">Nelumbo nucifera</name>
    <name type="common">Sacred lotus</name>
    <dbReference type="NCBI Taxonomy" id="4432"/>
    <lineage>
        <taxon>Eukaryota</taxon>
        <taxon>Viridiplantae</taxon>
        <taxon>Streptophyta</taxon>
        <taxon>Embryophyta</taxon>
        <taxon>Tracheophyta</taxon>
        <taxon>Spermatophyta</taxon>
        <taxon>Magnoliopsida</taxon>
        <taxon>Proteales</taxon>
        <taxon>Nelumbonaceae</taxon>
        <taxon>Nelumbo</taxon>
    </lineage>
</organism>
<dbReference type="eggNOG" id="KOG0156">
    <property type="taxonomic scope" value="Eukaryota"/>
</dbReference>
<sequence>MFMEHTWYSVSLFLFFLLVSGKLFFRRKTRLKNLPPSPTALPIIGHLYLIKEPFYRTVRSLFDRYGPILFLYFGSRPALIVSSASAVEECFTKNDVIFANRPYFLIGKHLHYEHTTVATASYGPHWRNLRRLTTLEIFSTTRLNMFSGIRHQEVRLLLSKLFQSSRQGFVQVELKSKFAELTFNIMMRTIAGKRYYGDDIEEKDLEDARRFRDIIREFFEVGGATNLGEFLPIVGWMDCKGVERRMKALKKKIDAFLDGLIDEHRRKQEFEGEEKKNLMYILLSLQQDDPQYYTNEIIKGIIMMMLIAGTETSATTIEWAMALLFNHPEVLKKARAELDAYVGQDRLMDEQDIPKLHYLQGVVNETLRLYPPAPLLAPHESSEDCSVGGYDVPRGTMLFVNAWAIHRDPKLWDDPTSFKPERHHQGDEGVVVEPFKLIPFGLGRRGCPGAGLANRVVGLTLGTLIQCFEWERVSEHMVDMTEGKGLSMPKATPLEALCQPRQTMTKVLSQLSNTI</sequence>
<dbReference type="GO" id="GO:0020037">
    <property type="term" value="F:heme binding"/>
    <property type="evidence" value="ECO:0007669"/>
    <property type="project" value="InterPro"/>
</dbReference>
<evidence type="ECO:0000256" key="7">
    <source>
        <dbReference type="ARBA" id="ARBA00023002"/>
    </source>
</evidence>
<evidence type="ECO:0000256" key="12">
    <source>
        <dbReference type="SAM" id="Phobius"/>
    </source>
</evidence>
<dbReference type="PROSITE" id="PS00086">
    <property type="entry name" value="CYTOCHROME_P450"/>
    <property type="match status" value="1"/>
</dbReference>
<name>A0A1U8BJA2_NELNU</name>
<dbReference type="PRINTS" id="PR00463">
    <property type="entry name" value="EP450I"/>
</dbReference>
<evidence type="ECO:0000256" key="8">
    <source>
        <dbReference type="ARBA" id="ARBA00023004"/>
    </source>
</evidence>
<keyword evidence="7 11" id="KW-0560">Oxidoreductase</keyword>
<keyword evidence="4 12" id="KW-0812">Transmembrane</keyword>
<evidence type="ECO:0000256" key="3">
    <source>
        <dbReference type="ARBA" id="ARBA00022617"/>
    </source>
</evidence>
<dbReference type="PANTHER" id="PTHR47947:SF62">
    <property type="entry name" value="CYTOCHROME P450, FAMILY 81, SUBFAMILY D, POLYPEPTIDE 5"/>
    <property type="match status" value="1"/>
</dbReference>
<dbReference type="InterPro" id="IPR002401">
    <property type="entry name" value="Cyt_P450_E_grp-I"/>
</dbReference>
<keyword evidence="11" id="KW-0503">Monooxygenase</keyword>
<evidence type="ECO:0000256" key="6">
    <source>
        <dbReference type="ARBA" id="ARBA00022989"/>
    </source>
</evidence>
<dbReference type="InterPro" id="IPR001128">
    <property type="entry name" value="Cyt_P450"/>
</dbReference>
<dbReference type="Proteomes" id="UP000189703">
    <property type="component" value="Unplaced"/>
</dbReference>
<dbReference type="InterPro" id="IPR036396">
    <property type="entry name" value="Cyt_P450_sf"/>
</dbReference>
<evidence type="ECO:0000256" key="1">
    <source>
        <dbReference type="ARBA" id="ARBA00004167"/>
    </source>
</evidence>
<accession>A0A1U8BJA2</accession>
<feature type="transmembrane region" description="Helical" evidence="12">
    <location>
        <begin position="6"/>
        <end position="25"/>
    </location>
</feature>
<protein>
    <submittedName>
        <fullName evidence="14">Cytochrome P450 81E8-like</fullName>
    </submittedName>
</protein>
<dbReference type="GO" id="GO:0004497">
    <property type="term" value="F:monooxygenase activity"/>
    <property type="evidence" value="ECO:0007669"/>
    <property type="project" value="UniProtKB-KW"/>
</dbReference>
<dbReference type="OMA" id="ATHTNIM"/>
<dbReference type="GO" id="GO:0016020">
    <property type="term" value="C:membrane"/>
    <property type="evidence" value="ECO:0007669"/>
    <property type="project" value="UniProtKB-SubCell"/>
</dbReference>
<dbReference type="FunFam" id="1.10.630.10:FF:000023">
    <property type="entry name" value="Cytochrome P450 family protein"/>
    <property type="match status" value="1"/>
</dbReference>
<keyword evidence="3 10" id="KW-0349">Heme</keyword>
<evidence type="ECO:0000256" key="4">
    <source>
        <dbReference type="ARBA" id="ARBA00022692"/>
    </source>
</evidence>
<dbReference type="SUPFAM" id="SSF48264">
    <property type="entry name" value="Cytochrome P450"/>
    <property type="match status" value="1"/>
</dbReference>
<feature type="binding site" description="axial binding residue" evidence="10">
    <location>
        <position position="447"/>
    </location>
    <ligand>
        <name>heme</name>
        <dbReference type="ChEBI" id="CHEBI:30413"/>
    </ligand>
    <ligandPart>
        <name>Fe</name>
        <dbReference type="ChEBI" id="CHEBI:18248"/>
    </ligandPart>
</feature>
<keyword evidence="6 12" id="KW-1133">Transmembrane helix</keyword>
<evidence type="ECO:0000313" key="14">
    <source>
        <dbReference type="RefSeq" id="XP_010277161.1"/>
    </source>
</evidence>
<evidence type="ECO:0000256" key="10">
    <source>
        <dbReference type="PIRSR" id="PIRSR602401-1"/>
    </source>
</evidence>
<dbReference type="KEGG" id="nnu:104611684"/>
<reference evidence="14" key="1">
    <citation type="submission" date="2025-08" db="UniProtKB">
        <authorList>
            <consortium name="RefSeq"/>
        </authorList>
    </citation>
    <scope>IDENTIFICATION</scope>
</reference>
<dbReference type="InterPro" id="IPR017972">
    <property type="entry name" value="Cyt_P450_CS"/>
</dbReference>
<dbReference type="RefSeq" id="XP_010277161.1">
    <property type="nucleotide sequence ID" value="XM_010278859.2"/>
</dbReference>
<dbReference type="InterPro" id="IPR050651">
    <property type="entry name" value="Plant_Cytochrome_P450_Monoox"/>
</dbReference>
<keyword evidence="5 10" id="KW-0479">Metal-binding</keyword>
<evidence type="ECO:0000256" key="9">
    <source>
        <dbReference type="ARBA" id="ARBA00023136"/>
    </source>
</evidence>
<dbReference type="GO" id="GO:0005506">
    <property type="term" value="F:iron ion binding"/>
    <property type="evidence" value="ECO:0007669"/>
    <property type="project" value="InterPro"/>
</dbReference>